<evidence type="ECO:0000313" key="2">
    <source>
        <dbReference type="EMBL" id="OEH78910.1"/>
    </source>
</evidence>
<dbReference type="InParanoid" id="A0A1D3D675"/>
<evidence type="ECO:0000313" key="3">
    <source>
        <dbReference type="Proteomes" id="UP000095192"/>
    </source>
</evidence>
<sequence length="340" mass="36795">MVIASPPFNADKGRWHNEMDTSQVRDFEPCKDCCACFVPIRCIIDQHEVEIIPATARSSTSNEYSARGGPSVDSTSRTAYGSTSYRHHQYQQLSQRAAAAGGVSSPSGLFFGGHHGSTALSQADEPVSYRSATPSDLFIDGTSKQDSWDSKAPRVPLINLRKVQHHQATLPWSPCDSERLNVTQKTHEAMEEGGLSSRLPDDADGPLSSTLFGPSQLEAMYCGQKTSSDISSVSSNDVELMVWDQPDSESSRRCIPSPVIAFSSLQGNEAGSTSTSVATTKDPSITGPSNVLEECALTNKGIETTNHQEWTFSAGATECFEAFDAAINPLQHERSNEGRR</sequence>
<dbReference type="VEuPathDB" id="ToxoDB:LOC34621231"/>
<dbReference type="EMBL" id="JROU02000581">
    <property type="protein sequence ID" value="OEH78910.1"/>
    <property type="molecule type" value="Genomic_DNA"/>
</dbReference>
<organism evidence="2 3">
    <name type="scientific">Cyclospora cayetanensis</name>
    <dbReference type="NCBI Taxonomy" id="88456"/>
    <lineage>
        <taxon>Eukaryota</taxon>
        <taxon>Sar</taxon>
        <taxon>Alveolata</taxon>
        <taxon>Apicomplexa</taxon>
        <taxon>Conoidasida</taxon>
        <taxon>Coccidia</taxon>
        <taxon>Eucoccidiorida</taxon>
        <taxon>Eimeriorina</taxon>
        <taxon>Eimeriidae</taxon>
        <taxon>Cyclospora</taxon>
    </lineage>
</organism>
<keyword evidence="3" id="KW-1185">Reference proteome</keyword>
<gene>
    <name evidence="2" type="ORF">cyc_04745</name>
</gene>
<dbReference type="AlphaFoldDB" id="A0A1D3D675"/>
<accession>A0A1D3D675</accession>
<reference evidence="2 3" key="1">
    <citation type="journal article" date="2016" name="BMC Genomics">
        <title>Comparative genomics reveals Cyclospora cayetanensis possesses coccidia-like metabolism and invasion components but unique surface antigens.</title>
        <authorList>
            <person name="Liu S."/>
            <person name="Wang L."/>
            <person name="Zheng H."/>
            <person name="Xu Z."/>
            <person name="Roellig D.M."/>
            <person name="Li N."/>
            <person name="Frace M.A."/>
            <person name="Tang K."/>
            <person name="Arrowood M.J."/>
            <person name="Moss D.M."/>
            <person name="Zhang L."/>
            <person name="Feng Y."/>
            <person name="Xiao L."/>
        </authorList>
    </citation>
    <scope>NUCLEOTIDE SEQUENCE [LARGE SCALE GENOMIC DNA]</scope>
    <source>
        <strain evidence="2 3">CHN_HEN01</strain>
    </source>
</reference>
<feature type="region of interest" description="Disordered" evidence="1">
    <location>
        <begin position="57"/>
        <end position="78"/>
    </location>
</feature>
<name>A0A1D3D675_9EIME</name>
<evidence type="ECO:0000256" key="1">
    <source>
        <dbReference type="SAM" id="MobiDB-lite"/>
    </source>
</evidence>
<dbReference type="VEuPathDB" id="ToxoDB:cyc_04745"/>
<proteinExistence type="predicted"/>
<protein>
    <submittedName>
        <fullName evidence="2">Uncharacterized protein</fullName>
    </submittedName>
</protein>
<dbReference type="Proteomes" id="UP000095192">
    <property type="component" value="Unassembled WGS sequence"/>
</dbReference>
<comment type="caution">
    <text evidence="2">The sequence shown here is derived from an EMBL/GenBank/DDBJ whole genome shotgun (WGS) entry which is preliminary data.</text>
</comment>